<protein>
    <recommendedName>
        <fullName evidence="1">site-specific DNA-methyltransferase (adenine-specific)</fullName>
        <ecNumber evidence="1">2.1.1.72</ecNumber>
    </recommendedName>
</protein>
<dbReference type="Gene3D" id="3.40.50.150">
    <property type="entry name" value="Vaccinia Virus protein VP39"/>
    <property type="match status" value="1"/>
</dbReference>
<evidence type="ECO:0000256" key="1">
    <source>
        <dbReference type="ARBA" id="ARBA00011900"/>
    </source>
</evidence>
<dbReference type="GO" id="GO:0009007">
    <property type="term" value="F:site-specific DNA-methyltransferase (adenine-specific) activity"/>
    <property type="evidence" value="ECO:0007669"/>
    <property type="project" value="UniProtKB-EC"/>
</dbReference>
<evidence type="ECO:0000256" key="2">
    <source>
        <dbReference type="ARBA" id="ARBA00022603"/>
    </source>
</evidence>
<dbReference type="PANTHER" id="PTHR33841:SF1">
    <property type="entry name" value="DNA METHYLTRANSFERASE A"/>
    <property type="match status" value="1"/>
</dbReference>
<comment type="caution">
    <text evidence="5">The sequence shown here is derived from an EMBL/GenBank/DDBJ whole genome shotgun (WGS) entry which is preliminary data.</text>
</comment>
<dbReference type="SUPFAM" id="SSF53335">
    <property type="entry name" value="S-adenosyl-L-methionine-dependent methyltransferases"/>
    <property type="match status" value="1"/>
</dbReference>
<proteinExistence type="predicted"/>
<dbReference type="InterPro" id="IPR050953">
    <property type="entry name" value="N4_N6_ade-DNA_methylase"/>
</dbReference>
<name>A0A0F9EN01_9ZZZZ</name>
<dbReference type="PANTHER" id="PTHR33841">
    <property type="entry name" value="DNA METHYLTRANSFERASE YEEA-RELATED"/>
    <property type="match status" value="1"/>
</dbReference>
<gene>
    <name evidence="5" type="ORF">LCGC14_2054350</name>
</gene>
<evidence type="ECO:0000256" key="4">
    <source>
        <dbReference type="ARBA" id="ARBA00047942"/>
    </source>
</evidence>
<dbReference type="EMBL" id="LAZR01024335">
    <property type="protein sequence ID" value="KKL75493.1"/>
    <property type="molecule type" value="Genomic_DNA"/>
</dbReference>
<dbReference type="EC" id="2.1.1.72" evidence="1"/>
<keyword evidence="2" id="KW-0489">Methyltransferase</keyword>
<dbReference type="GO" id="GO:0032259">
    <property type="term" value="P:methylation"/>
    <property type="evidence" value="ECO:0007669"/>
    <property type="project" value="UniProtKB-KW"/>
</dbReference>
<organism evidence="5">
    <name type="scientific">marine sediment metagenome</name>
    <dbReference type="NCBI Taxonomy" id="412755"/>
    <lineage>
        <taxon>unclassified sequences</taxon>
        <taxon>metagenomes</taxon>
        <taxon>ecological metagenomes</taxon>
    </lineage>
</organism>
<accession>A0A0F9EN01</accession>
<evidence type="ECO:0000256" key="3">
    <source>
        <dbReference type="ARBA" id="ARBA00022679"/>
    </source>
</evidence>
<keyword evidence="3" id="KW-0808">Transferase</keyword>
<reference evidence="5" key="1">
    <citation type="journal article" date="2015" name="Nature">
        <title>Complex archaea that bridge the gap between prokaryotes and eukaryotes.</title>
        <authorList>
            <person name="Spang A."/>
            <person name="Saw J.H."/>
            <person name="Jorgensen S.L."/>
            <person name="Zaremba-Niedzwiedzka K."/>
            <person name="Martijn J."/>
            <person name="Lind A.E."/>
            <person name="van Eijk R."/>
            <person name="Schleper C."/>
            <person name="Guy L."/>
            <person name="Ettema T.J."/>
        </authorList>
    </citation>
    <scope>NUCLEOTIDE SEQUENCE</scope>
</reference>
<dbReference type="AlphaFoldDB" id="A0A0F9EN01"/>
<evidence type="ECO:0000313" key="5">
    <source>
        <dbReference type="EMBL" id="KKL75493.1"/>
    </source>
</evidence>
<comment type="catalytic activity">
    <reaction evidence="4">
        <text>a 2'-deoxyadenosine in DNA + S-adenosyl-L-methionine = an N(6)-methyl-2'-deoxyadenosine in DNA + S-adenosyl-L-homocysteine + H(+)</text>
        <dbReference type="Rhea" id="RHEA:15197"/>
        <dbReference type="Rhea" id="RHEA-COMP:12418"/>
        <dbReference type="Rhea" id="RHEA-COMP:12419"/>
        <dbReference type="ChEBI" id="CHEBI:15378"/>
        <dbReference type="ChEBI" id="CHEBI:57856"/>
        <dbReference type="ChEBI" id="CHEBI:59789"/>
        <dbReference type="ChEBI" id="CHEBI:90615"/>
        <dbReference type="ChEBI" id="CHEBI:90616"/>
        <dbReference type="EC" id="2.1.1.72"/>
    </reaction>
</comment>
<dbReference type="InterPro" id="IPR029063">
    <property type="entry name" value="SAM-dependent_MTases_sf"/>
</dbReference>
<sequence>MSYSDYFNIDKLKDLVEKFIQDPNKSQYIEQDVKTKYILPLIEILGWDIHSLDQVKEESPAGVGFVDISLRIYSIPKILIEAKKFGKLDGTRQRRGRNITWEEQTLEYAYSLQTDWCILTNFEELRLFFTPASTPTKAKIVVLKYNDYLTNDGLEIFKYISFKGVLEGLINRLAKKRERRPIDIEIAADLLTSNLEIFEVLDKKYSANYSKEELKHFTQRFIERLLIIRAAEDWELLRADQIKDIFDSWNKLTLDKDVEPFSKRMSSLYLQFNKKFNTGIFAPSPVDELELSDQVYENVINRLYKYNFDKIDADVLGNVYEEYLGHILKEKEGKYTLTEDYLNKQKHGIYYTKSYIVKYIITKTVLNKIKDIQSLENLKALKLIDISCGSGTFLVESFNILENRYSKIRESENNSVTGTLDSWLAPRFNWKEILKIIFLGLI</sequence>